<proteinExistence type="inferred from homology"/>
<evidence type="ECO:0000259" key="2">
    <source>
        <dbReference type="Pfam" id="PF00561"/>
    </source>
</evidence>
<feature type="domain" description="AB hydrolase-1" evidence="2">
    <location>
        <begin position="29"/>
        <end position="138"/>
    </location>
</feature>
<dbReference type="PANTHER" id="PTHR22946">
    <property type="entry name" value="DIENELACTONE HYDROLASE DOMAIN-CONTAINING PROTEIN-RELATED"/>
    <property type="match status" value="1"/>
</dbReference>
<evidence type="ECO:0000313" key="3">
    <source>
        <dbReference type="EMBL" id="ARF13796.1"/>
    </source>
</evidence>
<dbReference type="InterPro" id="IPR000073">
    <property type="entry name" value="AB_hydrolase_1"/>
</dbReference>
<dbReference type="Proteomes" id="UP000192486">
    <property type="component" value="Chromosome"/>
</dbReference>
<dbReference type="InterPro" id="IPR029058">
    <property type="entry name" value="AB_hydrolase_fold"/>
</dbReference>
<dbReference type="Gene3D" id="3.40.50.1820">
    <property type="entry name" value="alpha/beta hydrolase"/>
    <property type="match status" value="1"/>
</dbReference>
<accession>A0ABN4YST9</accession>
<name>A0ABN4YST9_SPOUR</name>
<sequence length="267" mass="30023">MQKMITIRSGEHNLSGALHLPEYRKEAIPLLIFIHGFVGSKVGEHRLFVKAARYFTERGYGVFRFDFSGCGESDGDYAGVTVTNQLKEVQDVVAYLFSIRGIDQRRITMVGHSMGGAIASLTAASDTRIKQLILWSPVGTPYEDITGILGPKAVHEIARRGSHDYHGFMISQTFLKDLKKHQPIEAVRSFTGPAHIIHAEADEQIPKEHAVRYANSFNKRIDTKQVLEQYIVKSDHTFSSYSFEDELFHKSLAWLEGSPVEKLVSQT</sequence>
<dbReference type="InterPro" id="IPR050261">
    <property type="entry name" value="FrsA_esterase"/>
</dbReference>
<dbReference type="RefSeq" id="WP_051210616.1">
    <property type="nucleotide sequence ID" value="NZ_CP015108.1"/>
</dbReference>
<dbReference type="SUPFAM" id="SSF53474">
    <property type="entry name" value="alpha/beta-Hydrolases"/>
    <property type="match status" value="1"/>
</dbReference>
<reference evidence="3 4" key="1">
    <citation type="submission" date="2016-04" db="EMBL/GenBank/DDBJ databases">
        <title>Comparative Genomics and Epigenetics of Sporosarcina ureae.</title>
        <authorList>
            <person name="Oliver A.S."/>
            <person name="Cooper K.K."/>
        </authorList>
    </citation>
    <scope>NUCLEOTIDE SEQUENCE [LARGE SCALE GENOMIC DNA]</scope>
    <source>
        <strain evidence="3 4">S204</strain>
    </source>
</reference>
<evidence type="ECO:0000256" key="1">
    <source>
        <dbReference type="ARBA" id="ARBA00038115"/>
    </source>
</evidence>
<dbReference type="EMBL" id="CP015108">
    <property type="protein sequence ID" value="ARF13796.1"/>
    <property type="molecule type" value="Genomic_DNA"/>
</dbReference>
<comment type="similarity">
    <text evidence="1">Belongs to the AB hydrolase superfamily. FUS2 hydrolase family.</text>
</comment>
<dbReference type="Pfam" id="PF00561">
    <property type="entry name" value="Abhydrolase_1"/>
    <property type="match status" value="1"/>
</dbReference>
<gene>
    <name evidence="3" type="ORF">SporoS204_06340</name>
</gene>
<evidence type="ECO:0000313" key="4">
    <source>
        <dbReference type="Proteomes" id="UP000192486"/>
    </source>
</evidence>
<keyword evidence="4" id="KW-1185">Reference proteome</keyword>
<organism evidence="3 4">
    <name type="scientific">Sporosarcina ureae</name>
    <dbReference type="NCBI Taxonomy" id="1571"/>
    <lineage>
        <taxon>Bacteria</taxon>
        <taxon>Bacillati</taxon>
        <taxon>Bacillota</taxon>
        <taxon>Bacilli</taxon>
        <taxon>Bacillales</taxon>
        <taxon>Caryophanaceae</taxon>
        <taxon>Sporosarcina</taxon>
    </lineage>
</organism>
<protein>
    <recommendedName>
        <fullName evidence="2">AB hydrolase-1 domain-containing protein</fullName>
    </recommendedName>
</protein>